<feature type="region of interest" description="Disordered" evidence="1">
    <location>
        <begin position="112"/>
        <end position="183"/>
    </location>
</feature>
<reference evidence="2 3" key="1">
    <citation type="journal article" date="2024" name="J Genomics">
        <title>Draft genome sequencing and assembly of Favolaschia claudopus CIRM-BRFM 2984 isolated from oak limbs.</title>
        <authorList>
            <person name="Navarro D."/>
            <person name="Drula E."/>
            <person name="Chaduli D."/>
            <person name="Cazenave R."/>
            <person name="Ahrendt S."/>
            <person name="Wang J."/>
            <person name="Lipzen A."/>
            <person name="Daum C."/>
            <person name="Barry K."/>
            <person name="Grigoriev I.V."/>
            <person name="Favel A."/>
            <person name="Rosso M.N."/>
            <person name="Martin F."/>
        </authorList>
    </citation>
    <scope>NUCLEOTIDE SEQUENCE [LARGE SCALE GENOMIC DNA]</scope>
    <source>
        <strain evidence="2 3">CIRM-BRFM 2984</strain>
    </source>
</reference>
<evidence type="ECO:0000256" key="1">
    <source>
        <dbReference type="SAM" id="MobiDB-lite"/>
    </source>
</evidence>
<proteinExistence type="predicted"/>
<keyword evidence="3" id="KW-1185">Reference proteome</keyword>
<accession>A0AAW0BIE8</accession>
<dbReference type="EMBL" id="JAWWNJ010000033">
    <property type="protein sequence ID" value="KAK7025683.1"/>
    <property type="molecule type" value="Genomic_DNA"/>
</dbReference>
<comment type="caution">
    <text evidence="2">The sequence shown here is derived from an EMBL/GenBank/DDBJ whole genome shotgun (WGS) entry which is preliminary data.</text>
</comment>
<feature type="compositionally biased region" description="Acidic residues" evidence="1">
    <location>
        <begin position="149"/>
        <end position="161"/>
    </location>
</feature>
<feature type="compositionally biased region" description="Basic residues" evidence="1">
    <location>
        <begin position="113"/>
        <end position="125"/>
    </location>
</feature>
<sequence>MAPATSGFALTREWLLAQEKKRGGDGKLTAPQLSNVLRVHLKKTSLRPKLSTYIEAVDAIIGQDPAIVVHWGNIAAGEETDLTEIDKAFIKLLKAGLISIPDESVLVVEKPATKTKKRSAPKKDHRQPDDPDVDDQSSDLSDLPPADDKSDDDDDDSDEDHENGKKKGNENENESQSGFHPPLPYSEFTDKVAGFHKYHSAYQVFWHIPADSAFPPSFEDMLGGPLFTFNPLSEELVTFRPDLAPPENAGYVHLTPAWGPSTSQRVVFCIKEYVLGPEHHHAASEQCSSRNRYLVDDLMDFGPSLPRFCAKNPRFTENVVVD</sequence>
<protein>
    <submittedName>
        <fullName evidence="2">Uncharacterized protein</fullName>
    </submittedName>
</protein>
<gene>
    <name evidence="2" type="ORF">R3P38DRAFT_3193197</name>
</gene>
<name>A0AAW0BIE8_9AGAR</name>
<evidence type="ECO:0000313" key="3">
    <source>
        <dbReference type="Proteomes" id="UP001362999"/>
    </source>
</evidence>
<organism evidence="2 3">
    <name type="scientific">Favolaschia claudopus</name>
    <dbReference type="NCBI Taxonomy" id="2862362"/>
    <lineage>
        <taxon>Eukaryota</taxon>
        <taxon>Fungi</taxon>
        <taxon>Dikarya</taxon>
        <taxon>Basidiomycota</taxon>
        <taxon>Agaricomycotina</taxon>
        <taxon>Agaricomycetes</taxon>
        <taxon>Agaricomycetidae</taxon>
        <taxon>Agaricales</taxon>
        <taxon>Marasmiineae</taxon>
        <taxon>Mycenaceae</taxon>
        <taxon>Favolaschia</taxon>
    </lineage>
</organism>
<dbReference type="AlphaFoldDB" id="A0AAW0BIE8"/>
<evidence type="ECO:0000313" key="2">
    <source>
        <dbReference type="EMBL" id="KAK7025683.1"/>
    </source>
</evidence>
<dbReference type="Proteomes" id="UP001362999">
    <property type="component" value="Unassembled WGS sequence"/>
</dbReference>